<accession>A0A4Y7RLY0</accession>
<keyword evidence="2" id="KW-1185">Reference proteome</keyword>
<evidence type="ECO:0000313" key="2">
    <source>
        <dbReference type="Proteomes" id="UP000297597"/>
    </source>
</evidence>
<proteinExistence type="predicted"/>
<reference evidence="1 2" key="1">
    <citation type="journal article" date="2018" name="Environ. Microbiol.">
        <title>Novel energy conservation strategies and behaviour of Pelotomaculum schinkii driving syntrophic propionate catabolism.</title>
        <authorList>
            <person name="Hidalgo-Ahumada C.A.P."/>
            <person name="Nobu M.K."/>
            <person name="Narihiro T."/>
            <person name="Tamaki H."/>
            <person name="Liu W.T."/>
            <person name="Kamagata Y."/>
            <person name="Stams A.J.M."/>
            <person name="Imachi H."/>
            <person name="Sousa D.Z."/>
        </authorList>
    </citation>
    <scope>NUCLEOTIDE SEQUENCE [LARGE SCALE GENOMIC DNA]</scope>
    <source>
        <strain evidence="1 2">MGP</strain>
    </source>
</reference>
<dbReference type="AlphaFoldDB" id="A0A4Y7RLY0"/>
<name>A0A4Y7RLY0_9FIRM</name>
<gene>
    <name evidence="1" type="ORF">Pmgp_02916</name>
</gene>
<evidence type="ECO:0000313" key="1">
    <source>
        <dbReference type="EMBL" id="TEB09739.1"/>
    </source>
</evidence>
<protein>
    <submittedName>
        <fullName evidence="1">Uncharacterized protein</fullName>
    </submittedName>
</protein>
<sequence>MVNRQIIEQIQMSNFEKLVCKDRPVIARSESDVAISQYKAGVRAGDCFA</sequence>
<dbReference type="EMBL" id="QFFZ01000039">
    <property type="protein sequence ID" value="TEB09739.1"/>
    <property type="molecule type" value="Genomic_DNA"/>
</dbReference>
<dbReference type="Proteomes" id="UP000297597">
    <property type="component" value="Unassembled WGS sequence"/>
</dbReference>
<comment type="caution">
    <text evidence="1">The sequence shown here is derived from an EMBL/GenBank/DDBJ whole genome shotgun (WGS) entry which is preliminary data.</text>
</comment>
<organism evidence="1 2">
    <name type="scientific">Pelotomaculum propionicicum</name>
    <dbReference type="NCBI Taxonomy" id="258475"/>
    <lineage>
        <taxon>Bacteria</taxon>
        <taxon>Bacillati</taxon>
        <taxon>Bacillota</taxon>
        <taxon>Clostridia</taxon>
        <taxon>Eubacteriales</taxon>
        <taxon>Desulfotomaculaceae</taxon>
        <taxon>Pelotomaculum</taxon>
    </lineage>
</organism>